<comment type="caution">
    <text evidence="10">The sequence shown here is derived from an EMBL/GenBank/DDBJ whole genome shotgun (WGS) entry which is preliminary data.</text>
</comment>
<keyword evidence="5 10" id="KW-0378">Hydrolase</keyword>
<organism evidence="10 11">
    <name type="scientific">Dermatophilus congolensis</name>
    <dbReference type="NCBI Taxonomy" id="1863"/>
    <lineage>
        <taxon>Bacteria</taxon>
        <taxon>Bacillati</taxon>
        <taxon>Actinomycetota</taxon>
        <taxon>Actinomycetes</taxon>
        <taxon>Micrococcales</taxon>
        <taxon>Dermatophilaceae</taxon>
        <taxon>Dermatophilus</taxon>
    </lineage>
</organism>
<dbReference type="Pfam" id="PF03009">
    <property type="entry name" value="GDPD"/>
    <property type="match status" value="1"/>
</dbReference>
<dbReference type="CDD" id="cd08602">
    <property type="entry name" value="GDPD_ScGlpQ1_like"/>
    <property type="match status" value="1"/>
</dbReference>
<gene>
    <name evidence="10" type="primary">glpQ</name>
    <name evidence="10" type="ORF">NCTC7915_00933</name>
</gene>
<dbReference type="SUPFAM" id="SSF51695">
    <property type="entry name" value="PLC-like phosphodiesterases"/>
    <property type="match status" value="1"/>
</dbReference>
<dbReference type="GO" id="GO:0008889">
    <property type="term" value="F:glycerophosphodiester phosphodiesterase activity"/>
    <property type="evidence" value="ECO:0007669"/>
    <property type="project" value="UniProtKB-EC"/>
</dbReference>
<dbReference type="GO" id="GO:0042597">
    <property type="term" value="C:periplasmic space"/>
    <property type="evidence" value="ECO:0007669"/>
    <property type="project" value="TreeGrafter"/>
</dbReference>
<evidence type="ECO:0000256" key="5">
    <source>
        <dbReference type="ARBA" id="ARBA00022801"/>
    </source>
</evidence>
<evidence type="ECO:0000313" key="10">
    <source>
        <dbReference type="EMBL" id="STD08129.1"/>
    </source>
</evidence>
<sequence length="412" mass="46268">MPVVDRQVNAHRSRSSDLADHSLDPGERFRWDDLMKRTCARIFATAAAVGLLTATATVAHAFQPGEYHSPESEGTAMRSPLVIAHRGASGYRPEHTLAAYELAVQYGADYIEPDLVSTKDGVLVDRHEPEISGTTDVAQRPEFAQRKKTVTIDGEKMTGWFTEDFTLAELKTLRAKERLPYRHRSARYNGRYQVPTYREVLELRARLSAKYKRPIGVIPEIKHSTYHRQIGLPLEKKVVAETTRFGLNRPGAPMWIQSFELTNLRDLKSKYGYRANTTFLTASKGGPADLAARGTTYTELLKPASLARLARSVDGISPEKVQIIPRTSAGTLGKPTSLVADAHKARLKVIPWTFRNENTFLPKEYRVGTKDSQYGRGRDEIVTYLKTGIDGFFTDQPDTGYQAREQLRRSKS</sequence>
<proteinExistence type="inferred from homology"/>
<protein>
    <recommendedName>
        <fullName evidence="2">glycerophosphodiester phosphodiesterase</fullName>
        <ecNumber evidence="2">3.1.4.46</ecNumber>
    </recommendedName>
</protein>
<feature type="transmembrane region" description="Helical" evidence="8">
    <location>
        <begin position="38"/>
        <end position="62"/>
    </location>
</feature>
<dbReference type="GO" id="GO:0006071">
    <property type="term" value="P:glycerol metabolic process"/>
    <property type="evidence" value="ECO:0007669"/>
    <property type="project" value="UniProtKB-KW"/>
</dbReference>
<feature type="region of interest" description="Disordered" evidence="7">
    <location>
        <begin position="1"/>
        <end position="22"/>
    </location>
</feature>
<dbReference type="EMBL" id="UFYA01000001">
    <property type="protein sequence ID" value="STD08129.1"/>
    <property type="molecule type" value="Genomic_DNA"/>
</dbReference>
<dbReference type="GO" id="GO:0006629">
    <property type="term" value="P:lipid metabolic process"/>
    <property type="evidence" value="ECO:0007669"/>
    <property type="project" value="InterPro"/>
</dbReference>
<dbReference type="InterPro" id="IPR017946">
    <property type="entry name" value="PLC-like_Pdiesterase_TIM-brl"/>
</dbReference>
<comment type="similarity">
    <text evidence="1">Belongs to the glycerophosphoryl diester phosphodiesterase family.</text>
</comment>
<evidence type="ECO:0000256" key="4">
    <source>
        <dbReference type="ARBA" id="ARBA00022798"/>
    </source>
</evidence>
<keyword evidence="8" id="KW-0472">Membrane</keyword>
<dbReference type="AlphaFoldDB" id="A0AA46BMS4"/>
<feature type="domain" description="GP-PDE" evidence="9">
    <location>
        <begin position="80"/>
        <end position="404"/>
    </location>
</feature>
<reference evidence="10 11" key="1">
    <citation type="submission" date="2018-06" db="EMBL/GenBank/DDBJ databases">
        <authorList>
            <consortium name="Pathogen Informatics"/>
            <person name="Doyle S."/>
        </authorList>
    </citation>
    <scope>NUCLEOTIDE SEQUENCE [LARGE SCALE GENOMIC DNA]</scope>
    <source>
        <strain evidence="10 11">NCTC7915</strain>
    </source>
</reference>
<dbReference type="PROSITE" id="PS51704">
    <property type="entry name" value="GP_PDE"/>
    <property type="match status" value="1"/>
</dbReference>
<dbReference type="EC" id="3.1.4.46" evidence="2"/>
<keyword evidence="4" id="KW-0319">Glycerol metabolism</keyword>
<dbReference type="PANTHER" id="PTHR43620">
    <property type="entry name" value="GLYCEROPHOSPHORYL DIESTER PHOSPHODIESTERASE"/>
    <property type="match status" value="1"/>
</dbReference>
<dbReference type="InterPro" id="IPR030395">
    <property type="entry name" value="GP_PDE_dom"/>
</dbReference>
<keyword evidence="8" id="KW-1133">Transmembrane helix</keyword>
<evidence type="ECO:0000256" key="7">
    <source>
        <dbReference type="SAM" id="MobiDB-lite"/>
    </source>
</evidence>
<evidence type="ECO:0000256" key="3">
    <source>
        <dbReference type="ARBA" id="ARBA00022729"/>
    </source>
</evidence>
<evidence type="ECO:0000256" key="1">
    <source>
        <dbReference type="ARBA" id="ARBA00007277"/>
    </source>
</evidence>
<dbReference type="Proteomes" id="UP000254118">
    <property type="component" value="Unassembled WGS sequence"/>
</dbReference>
<dbReference type="Gene3D" id="3.20.20.190">
    <property type="entry name" value="Phosphatidylinositol (PI) phosphodiesterase"/>
    <property type="match status" value="1"/>
</dbReference>
<evidence type="ECO:0000256" key="8">
    <source>
        <dbReference type="SAM" id="Phobius"/>
    </source>
</evidence>
<evidence type="ECO:0000313" key="11">
    <source>
        <dbReference type="Proteomes" id="UP000254118"/>
    </source>
</evidence>
<name>A0AA46BMS4_9MICO</name>
<keyword evidence="8" id="KW-0812">Transmembrane</keyword>
<dbReference type="PANTHER" id="PTHR43620:SF7">
    <property type="entry name" value="GLYCEROPHOSPHODIESTER PHOSPHODIESTERASE GDPD5-RELATED"/>
    <property type="match status" value="1"/>
</dbReference>
<evidence type="ECO:0000259" key="9">
    <source>
        <dbReference type="PROSITE" id="PS51704"/>
    </source>
</evidence>
<evidence type="ECO:0000256" key="2">
    <source>
        <dbReference type="ARBA" id="ARBA00012247"/>
    </source>
</evidence>
<accession>A0AA46BMS4</accession>
<keyword evidence="3" id="KW-0732">Signal</keyword>
<comment type="catalytic activity">
    <reaction evidence="6">
        <text>a sn-glycero-3-phosphodiester + H2O = an alcohol + sn-glycerol 3-phosphate + H(+)</text>
        <dbReference type="Rhea" id="RHEA:12969"/>
        <dbReference type="ChEBI" id="CHEBI:15377"/>
        <dbReference type="ChEBI" id="CHEBI:15378"/>
        <dbReference type="ChEBI" id="CHEBI:30879"/>
        <dbReference type="ChEBI" id="CHEBI:57597"/>
        <dbReference type="ChEBI" id="CHEBI:83408"/>
        <dbReference type="EC" id="3.1.4.46"/>
    </reaction>
</comment>
<evidence type="ECO:0000256" key="6">
    <source>
        <dbReference type="ARBA" id="ARBA00047512"/>
    </source>
</evidence>